<reference evidence="1 2" key="1">
    <citation type="submission" date="2020-04" db="EMBL/GenBank/DDBJ databases">
        <title>Plant growth promoting and environmental Bacillus: genomic and epigenetic comparison.</title>
        <authorList>
            <person name="Reva O.N."/>
            <person name="Lutz S."/>
            <person name="Ahrens C.H."/>
        </authorList>
    </citation>
    <scope>NUCLEOTIDE SEQUENCE [LARGE SCALE GENOMIC DNA]</scope>
    <source>
        <strain evidence="1 2">UCMB5075</strain>
    </source>
</reference>
<dbReference type="GeneID" id="76983449"/>
<name>A0ABX6LZY6_BACMO</name>
<dbReference type="EMBL" id="CP051464">
    <property type="protein sequence ID" value="QJC97167.1"/>
    <property type="molecule type" value="Genomic_DNA"/>
</dbReference>
<accession>A0ABX6LZY6</accession>
<protein>
    <submittedName>
        <fullName evidence="1">Uncharacterized protein</fullName>
    </submittedName>
</protein>
<sequence>MANLVSVKTLDMVNGEITKVAYDGAAYERVEGEAQIGDIVLVKEAWGDQNVGEFFVVTYTKSGISDQIVGMNGNTCEASSYKCRLKIFRKIAAATNPSVEERVTKAEGEIELLKSDVAALKGEAEYKRIGKSEAQAGDYVKFDDPPSYLTDKEYYEIIRLDLYGDPQIIDDEEDEFDTYGFDFEVYRKAGAASVEAEPKPERLKVGDYAKVVQEYHHQNGEIIILRDRGSERSDTFPFQSERLDGTTGDIFGHRHLVRATDEEVAEAKRATAERKKWAEIGRGVGEYKVGDVVAYDDPEWFQNSGIGEVIELMDGTPCVLATDSRGSKVPIYVSTEQVELVTPVEARFDR</sequence>
<dbReference type="Proteomes" id="UP000501048">
    <property type="component" value="Chromosome"/>
</dbReference>
<organism evidence="1 2">
    <name type="scientific">Bacillus mojavensis</name>
    <dbReference type="NCBI Taxonomy" id="72360"/>
    <lineage>
        <taxon>Bacteria</taxon>
        <taxon>Bacillati</taxon>
        <taxon>Bacillota</taxon>
        <taxon>Bacilli</taxon>
        <taxon>Bacillales</taxon>
        <taxon>Bacillaceae</taxon>
        <taxon>Bacillus</taxon>
    </lineage>
</organism>
<proteinExistence type="predicted"/>
<keyword evidence="2" id="KW-1185">Reference proteome</keyword>
<evidence type="ECO:0000313" key="2">
    <source>
        <dbReference type="Proteomes" id="UP000501048"/>
    </source>
</evidence>
<evidence type="ECO:0000313" key="1">
    <source>
        <dbReference type="EMBL" id="QJC97167.1"/>
    </source>
</evidence>
<dbReference type="RefSeq" id="WP_168748442.1">
    <property type="nucleotide sequence ID" value="NZ_CP051464.1"/>
</dbReference>
<gene>
    <name evidence="1" type="ORF">HC660_26930</name>
</gene>